<organism evidence="2 3">
    <name type="scientific">Ovis aries</name>
    <name type="common">Sheep</name>
    <dbReference type="NCBI Taxonomy" id="9940"/>
    <lineage>
        <taxon>Eukaryota</taxon>
        <taxon>Metazoa</taxon>
        <taxon>Chordata</taxon>
        <taxon>Craniata</taxon>
        <taxon>Vertebrata</taxon>
        <taxon>Euteleostomi</taxon>
        <taxon>Mammalia</taxon>
        <taxon>Eutheria</taxon>
        <taxon>Laurasiatheria</taxon>
        <taxon>Artiodactyla</taxon>
        <taxon>Ruminantia</taxon>
        <taxon>Pecora</taxon>
        <taxon>Bovidae</taxon>
        <taxon>Caprinae</taxon>
        <taxon>Ovis</taxon>
    </lineage>
</organism>
<comment type="caution">
    <text evidence="2">The sequence shown here is derived from an EMBL/GenBank/DDBJ whole genome shotgun (WGS) entry which is preliminary data.</text>
</comment>
<evidence type="ECO:0000313" key="2">
    <source>
        <dbReference type="EMBL" id="KAG5202908.1"/>
    </source>
</evidence>
<sequence length="141" mass="14941">MAAANACGDPVADLTLGPRGPDFTHCHSEGAWASQAVEAFLSQGGERTARPGIGGRPNQATGFHEEDNDSQRLGVGGLVIVAKVLVTWGRGSWADAGEAESWGCRDSPYPPAEGEKHFFERELDIPLSSLRLAHLGPHIRG</sequence>
<feature type="region of interest" description="Disordered" evidence="1">
    <location>
        <begin position="43"/>
        <end position="68"/>
    </location>
</feature>
<dbReference type="AlphaFoldDB" id="A0A836A655"/>
<proteinExistence type="predicted"/>
<gene>
    <name evidence="2" type="ORF">JEQ12_002491</name>
</gene>
<evidence type="ECO:0000256" key="1">
    <source>
        <dbReference type="SAM" id="MobiDB-lite"/>
    </source>
</evidence>
<dbReference type="EMBL" id="JAEMGP010000011">
    <property type="protein sequence ID" value="KAG5202908.1"/>
    <property type="molecule type" value="Genomic_DNA"/>
</dbReference>
<accession>A0A836A655</accession>
<reference evidence="2 3" key="1">
    <citation type="submission" date="2020-12" db="EMBL/GenBank/DDBJ databases">
        <title>De novo assembly of Tibetan sheep genome.</title>
        <authorList>
            <person name="Li X."/>
        </authorList>
    </citation>
    <scope>NUCLEOTIDE SEQUENCE [LARGE SCALE GENOMIC DNA]</scope>
    <source>
        <tissue evidence="2">Heart</tissue>
    </source>
</reference>
<protein>
    <submittedName>
        <fullName evidence="2">Uncharacterized protein</fullName>
    </submittedName>
</protein>
<name>A0A836A655_SHEEP</name>
<evidence type="ECO:0000313" key="3">
    <source>
        <dbReference type="Proteomes" id="UP000664991"/>
    </source>
</evidence>
<dbReference type="Proteomes" id="UP000664991">
    <property type="component" value="Unassembled WGS sequence"/>
</dbReference>